<evidence type="ECO:0000313" key="1">
    <source>
        <dbReference type="EMBL" id="SVB05460.1"/>
    </source>
</evidence>
<accession>A0A382AV71</accession>
<name>A0A382AV71_9ZZZZ</name>
<organism evidence="1">
    <name type="scientific">marine metagenome</name>
    <dbReference type="NCBI Taxonomy" id="408172"/>
    <lineage>
        <taxon>unclassified sequences</taxon>
        <taxon>metagenomes</taxon>
        <taxon>ecological metagenomes</taxon>
    </lineage>
</organism>
<proteinExistence type="predicted"/>
<gene>
    <name evidence="1" type="ORF">METZ01_LOCUS158314</name>
</gene>
<protein>
    <submittedName>
        <fullName evidence="1">Uncharacterized protein</fullName>
    </submittedName>
</protein>
<reference evidence="1" key="1">
    <citation type="submission" date="2018-05" db="EMBL/GenBank/DDBJ databases">
        <authorList>
            <person name="Lanie J.A."/>
            <person name="Ng W.-L."/>
            <person name="Kazmierczak K.M."/>
            <person name="Andrzejewski T.M."/>
            <person name="Davidsen T.M."/>
            <person name="Wayne K.J."/>
            <person name="Tettelin H."/>
            <person name="Glass J.I."/>
            <person name="Rusch D."/>
            <person name="Podicherti R."/>
            <person name="Tsui H.-C.T."/>
            <person name="Winkler M.E."/>
        </authorList>
    </citation>
    <scope>NUCLEOTIDE SEQUENCE</scope>
</reference>
<sequence length="35" mass="3833">MVLWDSSFSTSLPHKQEVSTIMTDPLDASILGRLG</sequence>
<dbReference type="AlphaFoldDB" id="A0A382AV71"/>
<dbReference type="EMBL" id="UINC01026998">
    <property type="protein sequence ID" value="SVB05460.1"/>
    <property type="molecule type" value="Genomic_DNA"/>
</dbReference>